<dbReference type="PANTHER" id="PTHR13622">
    <property type="entry name" value="THIAMIN PYROPHOSPHOKINASE"/>
    <property type="match status" value="1"/>
</dbReference>
<dbReference type="STRING" id="670386.D3BND9"/>
<evidence type="ECO:0000256" key="1">
    <source>
        <dbReference type="ARBA" id="ARBA00022679"/>
    </source>
</evidence>
<keyword evidence="1" id="KW-0808">Transferase</keyword>
<dbReference type="SMART" id="SM00983">
    <property type="entry name" value="TPK_B1_binding"/>
    <property type="match status" value="1"/>
</dbReference>
<protein>
    <recommendedName>
        <fullName evidence="6">Thiamin pyrophosphokinase thiamin-binding domain-containing protein</fullName>
    </recommendedName>
</protein>
<reference evidence="7 8" key="1">
    <citation type="journal article" date="2011" name="Genome Res.">
        <title>Phylogeny-wide analysis of social amoeba genomes highlights ancient origins for complex intercellular communication.</title>
        <authorList>
            <person name="Heidel A.J."/>
            <person name="Lawal H.M."/>
            <person name="Felder M."/>
            <person name="Schilde C."/>
            <person name="Helps N.R."/>
            <person name="Tunggal B."/>
            <person name="Rivero F."/>
            <person name="John U."/>
            <person name="Schleicher M."/>
            <person name="Eichinger L."/>
            <person name="Platzer M."/>
            <person name="Noegel A.A."/>
            <person name="Schaap P."/>
            <person name="Gloeckner G."/>
        </authorList>
    </citation>
    <scope>NUCLEOTIDE SEQUENCE [LARGE SCALE GENOMIC DNA]</scope>
    <source>
        <strain evidence="8">ATCC 26659 / Pp 5 / PN500</strain>
    </source>
</reference>
<dbReference type="GeneID" id="31365026"/>
<organism evidence="7 8">
    <name type="scientific">Heterostelium pallidum (strain ATCC 26659 / Pp 5 / PN500)</name>
    <name type="common">Cellular slime mold</name>
    <name type="synonym">Polysphondylium pallidum</name>
    <dbReference type="NCBI Taxonomy" id="670386"/>
    <lineage>
        <taxon>Eukaryota</taxon>
        <taxon>Amoebozoa</taxon>
        <taxon>Evosea</taxon>
        <taxon>Eumycetozoa</taxon>
        <taxon>Dictyostelia</taxon>
        <taxon>Acytosteliales</taxon>
        <taxon>Acytosteliaceae</taxon>
        <taxon>Heterostelium</taxon>
    </lineage>
</organism>
<accession>D3BND9</accession>
<dbReference type="InterPro" id="IPR036759">
    <property type="entry name" value="TPK_catalytic_sf"/>
</dbReference>
<evidence type="ECO:0000259" key="6">
    <source>
        <dbReference type="SMART" id="SM00983"/>
    </source>
</evidence>
<dbReference type="Pfam" id="PF04263">
    <property type="entry name" value="TPK_catalytic"/>
    <property type="match status" value="1"/>
</dbReference>
<dbReference type="InterPro" id="IPR036371">
    <property type="entry name" value="TPK_B1-bd_sf"/>
</dbReference>
<dbReference type="InParanoid" id="D3BND9"/>
<evidence type="ECO:0000256" key="3">
    <source>
        <dbReference type="ARBA" id="ARBA00022777"/>
    </source>
</evidence>
<dbReference type="SUPFAM" id="SSF63999">
    <property type="entry name" value="Thiamin pyrophosphokinase, catalytic domain"/>
    <property type="match status" value="1"/>
</dbReference>
<evidence type="ECO:0000256" key="4">
    <source>
        <dbReference type="ARBA" id="ARBA00022840"/>
    </source>
</evidence>
<name>D3BND9_HETP5</name>
<dbReference type="InterPro" id="IPR007373">
    <property type="entry name" value="Thiamin_PyroPKinase_B1-bd"/>
</dbReference>
<evidence type="ECO:0000256" key="2">
    <source>
        <dbReference type="ARBA" id="ARBA00022741"/>
    </source>
</evidence>
<dbReference type="GO" id="GO:0006772">
    <property type="term" value="P:thiamine metabolic process"/>
    <property type="evidence" value="ECO:0007669"/>
    <property type="project" value="InterPro"/>
</dbReference>
<evidence type="ECO:0000256" key="5">
    <source>
        <dbReference type="SAM" id="Phobius"/>
    </source>
</evidence>
<evidence type="ECO:0000313" key="8">
    <source>
        <dbReference type="Proteomes" id="UP000001396"/>
    </source>
</evidence>
<dbReference type="GO" id="GO:0005524">
    <property type="term" value="F:ATP binding"/>
    <property type="evidence" value="ECO:0007669"/>
    <property type="project" value="UniProtKB-KW"/>
</dbReference>
<dbReference type="EMBL" id="ADBJ01000044">
    <property type="protein sequence ID" value="EFA76799.1"/>
    <property type="molecule type" value="Genomic_DNA"/>
</dbReference>
<dbReference type="FunCoup" id="D3BND9">
    <property type="interactions" value="97"/>
</dbReference>
<feature type="domain" description="Thiamin pyrophosphokinase thiamin-binding" evidence="6">
    <location>
        <begin position="162"/>
        <end position="217"/>
    </location>
</feature>
<dbReference type="GO" id="GO:0030975">
    <property type="term" value="F:thiamine binding"/>
    <property type="evidence" value="ECO:0007669"/>
    <property type="project" value="InterPro"/>
</dbReference>
<proteinExistence type="predicted"/>
<comment type="caution">
    <text evidence="7">The sequence shown here is derived from an EMBL/GenBank/DDBJ whole genome shotgun (WGS) entry which is preliminary data.</text>
</comment>
<keyword evidence="5" id="KW-1133">Transmembrane helix</keyword>
<dbReference type="RefSeq" id="XP_020428931.1">
    <property type="nucleotide sequence ID" value="XM_020580344.1"/>
</dbReference>
<dbReference type="InterPro" id="IPR006282">
    <property type="entry name" value="Thi_PPkinase"/>
</dbReference>
<keyword evidence="2" id="KW-0547">Nucleotide-binding</keyword>
<keyword evidence="5" id="KW-0812">Transmembrane</keyword>
<dbReference type="SUPFAM" id="SSF63862">
    <property type="entry name" value="Thiamin pyrophosphokinase, substrate-binding domain"/>
    <property type="match status" value="1"/>
</dbReference>
<sequence length="225" mass="25480">MEWKCHEISPYLQDEHFEAGSTRITEVLQRPSISSNKKMMITENDMSLNLPNLITTIYFYCYLLLHTTIASLVICADGGANRLYKFCEQRDTLDYFIPDFIKGDCDSVDQAVHEYYTKKGVPIITDPSQDSTDLMKAIEIVRDMEQQHEITFNNIFVSGGLGGGVHCSVVPIETVKEVTTTGLRWNLDRHEMKFGAMVSTSNITLDDITTIKTTGILIFIVDLIH</sequence>
<dbReference type="AlphaFoldDB" id="D3BND9"/>
<dbReference type="InterPro" id="IPR007371">
    <property type="entry name" value="TPK_catalytic"/>
</dbReference>
<dbReference type="GO" id="GO:0016301">
    <property type="term" value="F:kinase activity"/>
    <property type="evidence" value="ECO:0007669"/>
    <property type="project" value="UniProtKB-KW"/>
</dbReference>
<dbReference type="GO" id="GO:0009229">
    <property type="term" value="P:thiamine diphosphate biosynthetic process"/>
    <property type="evidence" value="ECO:0007669"/>
    <property type="project" value="InterPro"/>
</dbReference>
<keyword evidence="5" id="KW-0472">Membrane</keyword>
<gene>
    <name evidence="7" type="ORF">PPL_09551</name>
</gene>
<keyword evidence="3" id="KW-0418">Kinase</keyword>
<evidence type="ECO:0000313" key="7">
    <source>
        <dbReference type="EMBL" id="EFA76799.1"/>
    </source>
</evidence>
<dbReference type="Gene3D" id="3.40.50.10240">
    <property type="entry name" value="Thiamin pyrophosphokinase, catalytic domain"/>
    <property type="match status" value="2"/>
</dbReference>
<dbReference type="CDD" id="cd07995">
    <property type="entry name" value="TPK"/>
    <property type="match status" value="1"/>
</dbReference>
<dbReference type="PANTHER" id="PTHR13622:SF8">
    <property type="entry name" value="THIAMIN PYROPHOSPHOKINASE 1"/>
    <property type="match status" value="1"/>
</dbReference>
<dbReference type="Proteomes" id="UP000001396">
    <property type="component" value="Unassembled WGS sequence"/>
</dbReference>
<keyword evidence="4" id="KW-0067">ATP-binding</keyword>
<feature type="transmembrane region" description="Helical" evidence="5">
    <location>
        <begin position="57"/>
        <end position="76"/>
    </location>
</feature>
<dbReference type="GO" id="GO:0004788">
    <property type="term" value="F:thiamine diphosphokinase activity"/>
    <property type="evidence" value="ECO:0007669"/>
    <property type="project" value="InterPro"/>
</dbReference>
<keyword evidence="8" id="KW-1185">Reference proteome</keyword>